<keyword evidence="2" id="KW-1185">Reference proteome</keyword>
<dbReference type="Proteomes" id="UP000565441">
    <property type="component" value="Unassembled WGS sequence"/>
</dbReference>
<organism evidence="1 2">
    <name type="scientific">Tricholomella constricta</name>
    <dbReference type="NCBI Taxonomy" id="117010"/>
    <lineage>
        <taxon>Eukaryota</taxon>
        <taxon>Fungi</taxon>
        <taxon>Dikarya</taxon>
        <taxon>Basidiomycota</taxon>
        <taxon>Agaricomycotina</taxon>
        <taxon>Agaricomycetes</taxon>
        <taxon>Agaricomycetidae</taxon>
        <taxon>Agaricales</taxon>
        <taxon>Tricholomatineae</taxon>
        <taxon>Lyophyllaceae</taxon>
        <taxon>Tricholomella</taxon>
    </lineage>
</organism>
<name>A0A8H5GLK7_9AGAR</name>
<evidence type="ECO:0000313" key="2">
    <source>
        <dbReference type="Proteomes" id="UP000565441"/>
    </source>
</evidence>
<accession>A0A8H5GLK7</accession>
<dbReference type="AlphaFoldDB" id="A0A8H5GLK7"/>
<reference evidence="1 2" key="1">
    <citation type="journal article" date="2020" name="ISME J.">
        <title>Uncovering the hidden diversity of litter-decomposition mechanisms in mushroom-forming fungi.</title>
        <authorList>
            <person name="Floudas D."/>
            <person name="Bentzer J."/>
            <person name="Ahren D."/>
            <person name="Johansson T."/>
            <person name="Persson P."/>
            <person name="Tunlid A."/>
        </authorList>
    </citation>
    <scope>NUCLEOTIDE SEQUENCE [LARGE SCALE GENOMIC DNA]</scope>
    <source>
        <strain evidence="1 2">CBS 661.87</strain>
    </source>
</reference>
<dbReference type="EMBL" id="JAACJP010000068">
    <property type="protein sequence ID" value="KAF5367276.1"/>
    <property type="molecule type" value="Genomic_DNA"/>
</dbReference>
<dbReference type="OrthoDB" id="66095at2759"/>
<gene>
    <name evidence="1" type="ORF">D9615_010461</name>
</gene>
<protein>
    <submittedName>
        <fullName evidence="1">Uncharacterized protein</fullName>
    </submittedName>
</protein>
<evidence type="ECO:0000313" key="1">
    <source>
        <dbReference type="EMBL" id="KAF5367276.1"/>
    </source>
</evidence>
<proteinExistence type="predicted"/>
<comment type="caution">
    <text evidence="1">The sequence shown here is derived from an EMBL/GenBank/DDBJ whole genome shotgun (WGS) entry which is preliminary data.</text>
</comment>
<sequence length="278" mass="31120">MQNPNDTDTSNSSAYSDFGITHEDAFFVRDYLRRFVPSELAYLILNAAHYWPCVSAERTDDADPFTVLASSSTGAAAYYLVTPPIPADPGTRPVQIQGVVFTMRSLYQGAVIPVHRTTLTASPSAVGRFSDTYNDSRSWFEAGIVRDSLSLTRVEEQLLSEGNRPRTFKDFDDAAFGRGVGREVENPLRRSRRWKVQYNMQVTRTVRCHQIVWTKDNVFDDSVKAKAKAEAWTKGAGTGRGFVSMLRPGDRVALVVKAQYRGRVNHVFGATIKIFYSV</sequence>